<accession>A0ABD6QTZ0</accession>
<name>A0ABD6QTZ0_MYCFO</name>
<evidence type="ECO:0000313" key="1">
    <source>
        <dbReference type="EMBL" id="OMC52011.1"/>
    </source>
</evidence>
<comment type="caution">
    <text evidence="1">The sequence shown here is derived from an EMBL/GenBank/DDBJ whole genome shotgun (WGS) entry which is preliminary data.</text>
</comment>
<reference evidence="1 2" key="1">
    <citation type="submission" date="2016-07" db="EMBL/GenBank/DDBJ databases">
        <authorList>
            <person name="Sutton G."/>
            <person name="Brinkac L."/>
            <person name="Sanka R."/>
            <person name="Adams M."/>
            <person name="Lau E."/>
            <person name="Kumar A."/>
            <person name="Macaden R."/>
        </authorList>
    </citation>
    <scope>NUCLEOTIDE SEQUENCE [LARGE SCALE GENOMIC DNA]</scope>
    <source>
        <strain evidence="1 2">GA-0871</strain>
    </source>
</reference>
<evidence type="ECO:0000313" key="2">
    <source>
        <dbReference type="Proteomes" id="UP000187001"/>
    </source>
</evidence>
<gene>
    <name evidence="1" type="ORF">A5742_17950</name>
</gene>
<dbReference type="EMBL" id="MBER01000010">
    <property type="protein sequence ID" value="OMC52011.1"/>
    <property type="molecule type" value="Genomic_DNA"/>
</dbReference>
<dbReference type="Proteomes" id="UP000187001">
    <property type="component" value="Unassembled WGS sequence"/>
</dbReference>
<organism evidence="1 2">
    <name type="scientific">Mycolicibacterium fortuitum</name>
    <name type="common">Mycobacterium fortuitum</name>
    <dbReference type="NCBI Taxonomy" id="1766"/>
    <lineage>
        <taxon>Bacteria</taxon>
        <taxon>Bacillati</taxon>
        <taxon>Actinomycetota</taxon>
        <taxon>Actinomycetes</taxon>
        <taxon>Mycobacteriales</taxon>
        <taxon>Mycobacteriaceae</taxon>
        <taxon>Mycolicibacterium</taxon>
    </lineage>
</organism>
<proteinExistence type="predicted"/>
<protein>
    <submittedName>
        <fullName evidence="1">Uncharacterized protein</fullName>
    </submittedName>
</protein>
<sequence>MSNLTNQGNIVQDLGEQVLQKMQHLTGDGLLGASGDGANQLATGIHGTANAVRDTTHQVGNHVTNYGDDMTHMDAQYGNQIAGG</sequence>
<dbReference type="AlphaFoldDB" id="A0ABD6QTZ0"/>